<protein>
    <recommendedName>
        <fullName evidence="3">DUF4367 domain-containing protein</fullName>
    </recommendedName>
</protein>
<evidence type="ECO:0000313" key="1">
    <source>
        <dbReference type="EMBL" id="MBM7837812.1"/>
    </source>
</evidence>
<evidence type="ECO:0008006" key="3">
    <source>
        <dbReference type="Google" id="ProtNLM"/>
    </source>
</evidence>
<organism evidence="1 2">
    <name type="scientific">Shouchella xiaoxiensis</name>
    <dbReference type="NCBI Taxonomy" id="766895"/>
    <lineage>
        <taxon>Bacteria</taxon>
        <taxon>Bacillati</taxon>
        <taxon>Bacillota</taxon>
        <taxon>Bacilli</taxon>
        <taxon>Bacillales</taxon>
        <taxon>Bacillaceae</taxon>
        <taxon>Shouchella</taxon>
    </lineage>
</organism>
<proteinExistence type="predicted"/>
<dbReference type="Proteomes" id="UP001179280">
    <property type="component" value="Unassembled WGS sequence"/>
</dbReference>
<dbReference type="EMBL" id="JAFBCV010000002">
    <property type="protein sequence ID" value="MBM7837812.1"/>
    <property type="molecule type" value="Genomic_DNA"/>
</dbReference>
<reference evidence="1" key="1">
    <citation type="submission" date="2021-01" db="EMBL/GenBank/DDBJ databases">
        <title>Genomic Encyclopedia of Type Strains, Phase IV (KMG-IV): sequencing the most valuable type-strain genomes for metagenomic binning, comparative biology and taxonomic classification.</title>
        <authorList>
            <person name="Goeker M."/>
        </authorList>
    </citation>
    <scope>NUCLEOTIDE SEQUENCE</scope>
    <source>
        <strain evidence="1">DSM 21943</strain>
    </source>
</reference>
<name>A0ABS2SQN9_9BACI</name>
<sequence length="164" mass="18794">MLKLVLAVLIGLQTSPYSPGDELDDYLEKYPNPLDDALSIEQALILFEHVYGKTISLPTEIPIAYTKTGAYFNDPPYVLEMEYLDERTNNSLRFDVYLKDDGMGFLDSGEKVALGDGLYGMFDLRGERKFLTYEKDELVYMIGIFTNSPLDYKQELVNVYRSQQ</sequence>
<keyword evidence="2" id="KW-1185">Reference proteome</keyword>
<gene>
    <name evidence="1" type="ORF">JOC54_001043</name>
</gene>
<accession>A0ABS2SQN9</accession>
<evidence type="ECO:0000313" key="2">
    <source>
        <dbReference type="Proteomes" id="UP001179280"/>
    </source>
</evidence>
<comment type="caution">
    <text evidence="1">The sequence shown here is derived from an EMBL/GenBank/DDBJ whole genome shotgun (WGS) entry which is preliminary data.</text>
</comment>
<dbReference type="RefSeq" id="WP_204464882.1">
    <property type="nucleotide sequence ID" value="NZ_JAFBCV010000002.1"/>
</dbReference>